<evidence type="ECO:0000313" key="2">
    <source>
        <dbReference type="Proteomes" id="UP000886743"/>
    </source>
</evidence>
<reference evidence="1" key="1">
    <citation type="submission" date="2020-10" db="EMBL/GenBank/DDBJ databases">
        <authorList>
            <person name="Gilroy R."/>
        </authorList>
    </citation>
    <scope>NUCLEOTIDE SEQUENCE</scope>
    <source>
        <strain evidence="1">4920</strain>
    </source>
</reference>
<dbReference type="Pfam" id="PF13671">
    <property type="entry name" value="AAA_33"/>
    <property type="match status" value="1"/>
</dbReference>
<dbReference type="InterPro" id="IPR027417">
    <property type="entry name" value="P-loop_NTPase"/>
</dbReference>
<name>A0A9D1NFK8_9FIRM</name>
<dbReference type="AlphaFoldDB" id="A0A9D1NFK8"/>
<proteinExistence type="predicted"/>
<reference evidence="1" key="2">
    <citation type="journal article" date="2021" name="PeerJ">
        <title>Extensive microbial diversity within the chicken gut microbiome revealed by metagenomics and culture.</title>
        <authorList>
            <person name="Gilroy R."/>
            <person name="Ravi A."/>
            <person name="Getino M."/>
            <person name="Pursley I."/>
            <person name="Horton D.L."/>
            <person name="Alikhan N.F."/>
            <person name="Baker D."/>
            <person name="Gharbi K."/>
            <person name="Hall N."/>
            <person name="Watson M."/>
            <person name="Adriaenssens E.M."/>
            <person name="Foster-Nyarko E."/>
            <person name="Jarju S."/>
            <person name="Secka A."/>
            <person name="Antonio M."/>
            <person name="Oren A."/>
            <person name="Chaudhuri R.R."/>
            <person name="La Ragione R."/>
            <person name="Hildebrand F."/>
            <person name="Pallen M.J."/>
        </authorList>
    </citation>
    <scope>NUCLEOTIDE SEQUENCE</scope>
    <source>
        <strain evidence="1">4920</strain>
    </source>
</reference>
<dbReference type="SUPFAM" id="SSF52540">
    <property type="entry name" value="P-loop containing nucleoside triphosphate hydrolases"/>
    <property type="match status" value="1"/>
</dbReference>
<dbReference type="Proteomes" id="UP000886743">
    <property type="component" value="Unassembled WGS sequence"/>
</dbReference>
<sequence>MVIWLNGAFGAGKTQTAYELHRRLPDSFVYDPEQAGYFMRANLPEVCKGNDFQDYPMWRSVNYEMLRYICRSYRGTVIVPMTLTNRTYYDEIIGALLRDGVDVRHFILSASPQTLRQRLRKRLERKNCWAGQQIARCIRAFETDITQTKIETDEKDIYTVVEEVARLCGLTLPPDTRSRVRKAAGRIVMQVKHR</sequence>
<dbReference type="EMBL" id="DVOF01000046">
    <property type="protein sequence ID" value="HIV02234.1"/>
    <property type="molecule type" value="Genomic_DNA"/>
</dbReference>
<evidence type="ECO:0000313" key="1">
    <source>
        <dbReference type="EMBL" id="HIV02234.1"/>
    </source>
</evidence>
<gene>
    <name evidence="1" type="ORF">IAC74_01565</name>
</gene>
<comment type="caution">
    <text evidence="1">The sequence shown here is derived from an EMBL/GenBank/DDBJ whole genome shotgun (WGS) entry which is preliminary data.</text>
</comment>
<organism evidence="1 2">
    <name type="scientific">Candidatus Aphodoplasma excrementigallinarum</name>
    <dbReference type="NCBI Taxonomy" id="2840673"/>
    <lineage>
        <taxon>Bacteria</taxon>
        <taxon>Bacillati</taxon>
        <taxon>Bacillota</taxon>
        <taxon>Clostridia</taxon>
        <taxon>Eubacteriales</taxon>
        <taxon>Candidatus Aphodoplasma</taxon>
    </lineage>
</organism>
<dbReference type="Gene3D" id="3.40.50.300">
    <property type="entry name" value="P-loop containing nucleotide triphosphate hydrolases"/>
    <property type="match status" value="1"/>
</dbReference>
<protein>
    <submittedName>
        <fullName evidence="1">AAA family ATPase</fullName>
    </submittedName>
</protein>
<accession>A0A9D1NFK8</accession>